<keyword evidence="7 11" id="KW-0067">ATP-binding</keyword>
<dbReference type="HAMAP" id="MF_00246">
    <property type="entry name" value="Galactokinase"/>
    <property type="match status" value="1"/>
</dbReference>
<dbReference type="InterPro" id="IPR019539">
    <property type="entry name" value="GalKase_N"/>
</dbReference>
<feature type="binding site" evidence="11">
    <location>
        <position position="162"/>
    </location>
    <ligand>
        <name>Mg(2+)</name>
        <dbReference type="ChEBI" id="CHEBI:18420"/>
    </ligand>
</feature>
<keyword evidence="4 11" id="KW-0479">Metal-binding</keyword>
<evidence type="ECO:0000256" key="1">
    <source>
        <dbReference type="ARBA" id="ARBA00006566"/>
    </source>
</evidence>
<dbReference type="GO" id="GO:0004335">
    <property type="term" value="F:galactokinase activity"/>
    <property type="evidence" value="ECO:0007669"/>
    <property type="project" value="UniProtKB-EC"/>
</dbReference>
<sequence length="390" mass="43223">MREEVKGTFASVFGKQDGLRFFFAPGRVNIIGEHTDYNGGHVFPCALTIGTFAAVSQRKDRLVRMFSENFKETGVKEFKLDDLCYNKDDDWANYPKGVIFEFQQRGYAIPNGFDIAFSGNIPNGAGLSSSASIELLMAVVLQTYFHPELNALHLVKMAQHAENTFIGVNCGIMDQFAIGMGKKGHAMLLNCDTLSYEYSKLDVSGLSLVIANTNKKRSLAGSSYNARRQECQEALRDLKTELEIASLGELSPSDFDSYAHLIQNETNRRRAKHAVYENDRTIKTAEMFKKNKLDEIGSLMKESHLSLKNDYEVTSPELDELAYAAWSHEGVIGSRMTGAGFGGCTISIVKDQAVEDFIEKAGAAYKERTGIKADFYVADIGEGARELKGD</sequence>
<feature type="binding site" evidence="11">
    <location>
        <position position="130"/>
    </location>
    <ligand>
        <name>Mg(2+)</name>
        <dbReference type="ChEBI" id="CHEBI:18420"/>
    </ligand>
</feature>
<dbReference type="InterPro" id="IPR000705">
    <property type="entry name" value="Galactokinase"/>
</dbReference>
<dbReference type="PROSITE" id="PS00627">
    <property type="entry name" value="GHMP_KINASES_ATP"/>
    <property type="match status" value="1"/>
</dbReference>
<keyword evidence="6 11" id="KW-0418">Kinase</keyword>
<dbReference type="Proteomes" id="UP000006867">
    <property type="component" value="Chromosome"/>
</dbReference>
<dbReference type="InterPro" id="IPR013750">
    <property type="entry name" value="GHMP_kinase_C_dom"/>
</dbReference>
<evidence type="ECO:0000259" key="14">
    <source>
        <dbReference type="Pfam" id="PF08544"/>
    </source>
</evidence>
<evidence type="ECO:0000256" key="7">
    <source>
        <dbReference type="ARBA" id="ARBA00022840"/>
    </source>
</evidence>
<keyword evidence="10 11" id="KW-0119">Carbohydrate metabolism</keyword>
<dbReference type="PRINTS" id="PR00473">
    <property type="entry name" value="GALCTOKINASE"/>
</dbReference>
<dbReference type="InterPro" id="IPR036554">
    <property type="entry name" value="GHMP_kinase_C_sf"/>
</dbReference>
<protein>
    <recommendedName>
        <fullName evidence="11 12">Galactokinase</fullName>
        <ecNumber evidence="11 12">2.7.1.6</ecNumber>
    </recommendedName>
    <alternativeName>
        <fullName evidence="11">Galactose kinase</fullName>
    </alternativeName>
</protein>
<dbReference type="InterPro" id="IPR022963">
    <property type="entry name" value="Galactokinase_bac"/>
</dbReference>
<dbReference type="PRINTS" id="PR00959">
    <property type="entry name" value="MEVGALKINASE"/>
</dbReference>
<feature type="domain" description="GHMP kinase C-terminal" evidence="14">
    <location>
        <begin position="288"/>
        <end position="366"/>
    </location>
</feature>
<feature type="binding site" evidence="11">
    <location>
        <begin position="33"/>
        <end position="36"/>
    </location>
    <ligand>
        <name>substrate</name>
    </ligand>
</feature>
<keyword evidence="3 11" id="KW-0808">Transferase</keyword>
<evidence type="ECO:0000313" key="16">
    <source>
        <dbReference type="EMBL" id="ADP34323.1"/>
    </source>
</evidence>
<dbReference type="PANTHER" id="PTHR10457:SF7">
    <property type="entry name" value="GALACTOKINASE-RELATED"/>
    <property type="match status" value="1"/>
</dbReference>
<evidence type="ECO:0000256" key="11">
    <source>
        <dbReference type="HAMAP-Rule" id="MF_00246"/>
    </source>
</evidence>
<name>A0ABM5M2A2_BACA1</name>
<evidence type="ECO:0000256" key="6">
    <source>
        <dbReference type="ARBA" id="ARBA00022777"/>
    </source>
</evidence>
<comment type="function">
    <text evidence="11">Catalyzes the transfer of the gamma-phosphate of ATP to D-galactose to form alpha-D-galactose-1-phosphate (Gal-1-P).</text>
</comment>
<dbReference type="Gene3D" id="3.30.230.10">
    <property type="match status" value="1"/>
</dbReference>
<accession>A0ABM5M2A2</accession>
<feature type="domain" description="Galactokinase N-terminal" evidence="15">
    <location>
        <begin position="8"/>
        <end position="56"/>
    </location>
</feature>
<evidence type="ECO:0000256" key="10">
    <source>
        <dbReference type="ARBA" id="ARBA00023277"/>
    </source>
</evidence>
<evidence type="ECO:0000256" key="12">
    <source>
        <dbReference type="NCBIfam" id="TIGR00131"/>
    </source>
</evidence>
<comment type="subcellular location">
    <subcellularLocation>
        <location evidence="11">Cytoplasm</location>
    </subcellularLocation>
</comment>
<dbReference type="PIRSF" id="PIRSF000530">
    <property type="entry name" value="Galactokinase"/>
    <property type="match status" value="1"/>
</dbReference>
<dbReference type="InterPro" id="IPR006204">
    <property type="entry name" value="GHMP_kinase_N_dom"/>
</dbReference>
<gene>
    <name evidence="11" type="primary">galK</name>
    <name evidence="16" type="ordered locus">BATR1942_17020</name>
</gene>
<dbReference type="PROSITE" id="PS00106">
    <property type="entry name" value="GALACTOKINASE"/>
    <property type="match status" value="1"/>
</dbReference>
<evidence type="ECO:0000256" key="4">
    <source>
        <dbReference type="ARBA" id="ARBA00022723"/>
    </source>
</evidence>
<dbReference type="Pfam" id="PF10509">
    <property type="entry name" value="GalKase_gal_bdg"/>
    <property type="match status" value="1"/>
</dbReference>
<evidence type="ECO:0000256" key="8">
    <source>
        <dbReference type="ARBA" id="ARBA00022842"/>
    </source>
</evidence>
<keyword evidence="9 11" id="KW-0299">Galactose metabolism</keyword>
<comment type="pathway">
    <text evidence="11">Carbohydrate metabolism; galactose metabolism.</text>
</comment>
<dbReference type="SUPFAM" id="SSF55060">
    <property type="entry name" value="GHMP Kinase, C-terminal domain"/>
    <property type="match status" value="1"/>
</dbReference>
<organism evidence="16 17">
    <name type="scientific">Bacillus atrophaeus (strain 1942)</name>
    <dbReference type="NCBI Taxonomy" id="720555"/>
    <lineage>
        <taxon>Bacteria</taxon>
        <taxon>Bacillati</taxon>
        <taxon>Bacillota</taxon>
        <taxon>Bacilli</taxon>
        <taxon>Bacillales</taxon>
        <taxon>Bacillaceae</taxon>
        <taxon>Bacillus</taxon>
    </lineage>
</organism>
<comment type="catalytic activity">
    <reaction evidence="11">
        <text>alpha-D-galactose + ATP = alpha-D-galactose 1-phosphate + ADP + H(+)</text>
        <dbReference type="Rhea" id="RHEA:13553"/>
        <dbReference type="ChEBI" id="CHEBI:15378"/>
        <dbReference type="ChEBI" id="CHEBI:28061"/>
        <dbReference type="ChEBI" id="CHEBI:30616"/>
        <dbReference type="ChEBI" id="CHEBI:58336"/>
        <dbReference type="ChEBI" id="CHEBI:456216"/>
        <dbReference type="EC" id="2.7.1.6"/>
    </reaction>
</comment>
<evidence type="ECO:0000256" key="5">
    <source>
        <dbReference type="ARBA" id="ARBA00022741"/>
    </source>
</evidence>
<keyword evidence="17" id="KW-1185">Reference proteome</keyword>
<dbReference type="InterPro" id="IPR006203">
    <property type="entry name" value="GHMP_knse_ATP-bd_CS"/>
</dbReference>
<evidence type="ECO:0000313" key="17">
    <source>
        <dbReference type="Proteomes" id="UP000006867"/>
    </source>
</evidence>
<dbReference type="SUPFAM" id="SSF54211">
    <property type="entry name" value="Ribosomal protein S5 domain 2-like"/>
    <property type="match status" value="1"/>
</dbReference>
<dbReference type="InterPro" id="IPR006206">
    <property type="entry name" value="Mevalonate/galactokinase"/>
</dbReference>
<feature type="binding site" evidence="11">
    <location>
        <position position="224"/>
    </location>
    <ligand>
        <name>substrate</name>
    </ligand>
</feature>
<evidence type="ECO:0000259" key="13">
    <source>
        <dbReference type="Pfam" id="PF00288"/>
    </source>
</evidence>
<dbReference type="InterPro" id="IPR014721">
    <property type="entry name" value="Ribsml_uS5_D2-typ_fold_subgr"/>
</dbReference>
<feature type="domain" description="GHMP kinase N-terminal" evidence="13">
    <location>
        <begin position="93"/>
        <end position="182"/>
    </location>
</feature>
<dbReference type="NCBIfam" id="TIGR00131">
    <property type="entry name" value="gal_kin"/>
    <property type="match status" value="1"/>
</dbReference>
<comment type="similarity">
    <text evidence="1 11">Belongs to the GHMP kinase family. GalK subfamily.</text>
</comment>
<evidence type="ECO:0000256" key="9">
    <source>
        <dbReference type="ARBA" id="ARBA00023144"/>
    </source>
</evidence>
<dbReference type="EMBL" id="CP002207">
    <property type="protein sequence ID" value="ADP34323.1"/>
    <property type="molecule type" value="Genomic_DNA"/>
</dbReference>
<feature type="binding site" evidence="11">
    <location>
        <position position="67"/>
    </location>
    <ligand>
        <name>ATP</name>
        <dbReference type="ChEBI" id="CHEBI:30616"/>
    </ligand>
</feature>
<dbReference type="Pfam" id="PF08544">
    <property type="entry name" value="GHMP_kinases_C"/>
    <property type="match status" value="1"/>
</dbReference>
<dbReference type="InterPro" id="IPR020568">
    <property type="entry name" value="Ribosomal_Su5_D2-typ_SF"/>
</dbReference>
<evidence type="ECO:0000259" key="15">
    <source>
        <dbReference type="Pfam" id="PF10509"/>
    </source>
</evidence>
<reference evidence="16 17" key="1">
    <citation type="journal article" date="2011" name="Front. Microbiol.">
        <title>Genomic signatures of strain selection and enhancement in Bacillus atrophaeus var. globigii, a historical biowarfare simulant.</title>
        <authorList>
            <person name="Gibbons H.S."/>
            <person name="Broomall S.M."/>
            <person name="McNew L.A."/>
            <person name="Daligault H."/>
            <person name="Chapman C."/>
            <person name="Bruce D."/>
            <person name="Karavis M."/>
            <person name="Krepps M."/>
            <person name="McGregor P.A."/>
            <person name="Hong C."/>
            <person name="Park K.H."/>
            <person name="Akmal A."/>
            <person name="Feldman A."/>
            <person name="Lin J.S."/>
            <person name="Chang W.E."/>
            <person name="Higgs B.W."/>
            <person name="Demirev P."/>
            <person name="Lindquist J."/>
            <person name="Liem A."/>
            <person name="Fochler E."/>
            <person name="Read T.D."/>
            <person name="Tapia R."/>
            <person name="Johnson S."/>
            <person name="Bishop-Lilly K.A."/>
            <person name="Detter C."/>
            <person name="Han C."/>
            <person name="Sozhamannan S."/>
            <person name="Rosenzweig C.N."/>
            <person name="Skowronski E.W."/>
        </authorList>
    </citation>
    <scope>NUCLEOTIDE SEQUENCE [LARGE SCALE GENOMIC DNA]</scope>
    <source>
        <strain evidence="16 17">1942</strain>
    </source>
</reference>
<dbReference type="NCBIfam" id="NF003705">
    <property type="entry name" value="PRK05322.1"/>
    <property type="match status" value="1"/>
</dbReference>
<keyword evidence="5 11" id="KW-0547">Nucleotide-binding</keyword>
<feature type="active site" description="Proton acceptor" evidence="11">
    <location>
        <position position="174"/>
    </location>
</feature>
<dbReference type="RefSeq" id="WP_003326406.1">
    <property type="nucleotide sequence ID" value="NC_014639.1"/>
</dbReference>
<dbReference type="Gene3D" id="3.30.70.890">
    <property type="entry name" value="GHMP kinase, C-terminal domain"/>
    <property type="match status" value="1"/>
</dbReference>
<dbReference type="EC" id="2.7.1.6" evidence="11 12"/>
<dbReference type="Pfam" id="PF00288">
    <property type="entry name" value="GHMP_kinases_N"/>
    <property type="match status" value="1"/>
</dbReference>
<dbReference type="InterPro" id="IPR019741">
    <property type="entry name" value="Galactokinase_CS"/>
</dbReference>
<evidence type="ECO:0000256" key="2">
    <source>
        <dbReference type="ARBA" id="ARBA00022490"/>
    </source>
</evidence>
<feature type="binding site" evidence="11">
    <location>
        <begin position="124"/>
        <end position="130"/>
    </location>
    <ligand>
        <name>ATP</name>
        <dbReference type="ChEBI" id="CHEBI:30616"/>
    </ligand>
</feature>
<feature type="site" description="Transition state stabilizer" evidence="11">
    <location>
        <position position="27"/>
    </location>
</feature>
<keyword evidence="2 11" id="KW-0963">Cytoplasm</keyword>
<evidence type="ECO:0000256" key="3">
    <source>
        <dbReference type="ARBA" id="ARBA00022679"/>
    </source>
</evidence>
<proteinExistence type="inferred from homology"/>
<dbReference type="PANTHER" id="PTHR10457">
    <property type="entry name" value="MEVALONATE KINASE/GALACTOKINASE"/>
    <property type="match status" value="1"/>
</dbReference>
<keyword evidence="8 11" id="KW-0460">Magnesium</keyword>